<gene>
    <name evidence="2" type="ORF">BU23DRAFT_631615</name>
</gene>
<feature type="non-terminal residue" evidence="2">
    <location>
        <position position="1"/>
    </location>
</feature>
<reference evidence="2" key="1">
    <citation type="journal article" date="2020" name="Stud. Mycol.">
        <title>101 Dothideomycetes genomes: a test case for predicting lifestyles and emergence of pathogens.</title>
        <authorList>
            <person name="Haridas S."/>
            <person name="Albert R."/>
            <person name="Binder M."/>
            <person name="Bloem J."/>
            <person name="Labutti K."/>
            <person name="Salamov A."/>
            <person name="Andreopoulos B."/>
            <person name="Baker S."/>
            <person name="Barry K."/>
            <person name="Bills G."/>
            <person name="Bluhm B."/>
            <person name="Cannon C."/>
            <person name="Castanera R."/>
            <person name="Culley D."/>
            <person name="Daum C."/>
            <person name="Ezra D."/>
            <person name="Gonzalez J."/>
            <person name="Henrissat B."/>
            <person name="Kuo A."/>
            <person name="Liang C."/>
            <person name="Lipzen A."/>
            <person name="Lutzoni F."/>
            <person name="Magnuson J."/>
            <person name="Mondo S."/>
            <person name="Nolan M."/>
            <person name="Ohm R."/>
            <person name="Pangilinan J."/>
            <person name="Park H.-J."/>
            <person name="Ramirez L."/>
            <person name="Alfaro M."/>
            <person name="Sun H."/>
            <person name="Tritt A."/>
            <person name="Yoshinaga Y."/>
            <person name="Zwiers L.-H."/>
            <person name="Turgeon B."/>
            <person name="Goodwin S."/>
            <person name="Spatafora J."/>
            <person name="Crous P."/>
            <person name="Grigoriev I."/>
        </authorList>
    </citation>
    <scope>NUCLEOTIDE SEQUENCE</scope>
    <source>
        <strain evidence="2">CBS 107.79</strain>
    </source>
</reference>
<dbReference type="Proteomes" id="UP000800036">
    <property type="component" value="Unassembled WGS sequence"/>
</dbReference>
<accession>A0A6A5UHU5</accession>
<keyword evidence="1" id="KW-0472">Membrane</keyword>
<name>A0A6A5UHU5_9PLEO</name>
<proteinExistence type="predicted"/>
<feature type="transmembrane region" description="Helical" evidence="1">
    <location>
        <begin position="6"/>
        <end position="24"/>
    </location>
</feature>
<keyword evidence="1" id="KW-0812">Transmembrane</keyword>
<dbReference type="EMBL" id="ML976786">
    <property type="protein sequence ID" value="KAF1964491.1"/>
    <property type="molecule type" value="Genomic_DNA"/>
</dbReference>
<protein>
    <submittedName>
        <fullName evidence="2">Uncharacterized protein</fullName>
    </submittedName>
</protein>
<organism evidence="2 3">
    <name type="scientific">Bimuria novae-zelandiae CBS 107.79</name>
    <dbReference type="NCBI Taxonomy" id="1447943"/>
    <lineage>
        <taxon>Eukaryota</taxon>
        <taxon>Fungi</taxon>
        <taxon>Dikarya</taxon>
        <taxon>Ascomycota</taxon>
        <taxon>Pezizomycotina</taxon>
        <taxon>Dothideomycetes</taxon>
        <taxon>Pleosporomycetidae</taxon>
        <taxon>Pleosporales</taxon>
        <taxon>Massarineae</taxon>
        <taxon>Didymosphaeriaceae</taxon>
        <taxon>Bimuria</taxon>
    </lineage>
</organism>
<keyword evidence="3" id="KW-1185">Reference proteome</keyword>
<evidence type="ECO:0000313" key="3">
    <source>
        <dbReference type="Proteomes" id="UP000800036"/>
    </source>
</evidence>
<sequence length="114" mass="13362">NFTLVLLAYARLYCFTTFYLITLLKALTLNKLYKTLIGFKLYAQRVRDIIELARYAYSNPDLLDRGDAGSLDELRELVVEYIMCEIDTIGKCDKFVKYMEDGGEFVGDFWRMVR</sequence>
<evidence type="ECO:0000256" key="1">
    <source>
        <dbReference type="SAM" id="Phobius"/>
    </source>
</evidence>
<dbReference type="AlphaFoldDB" id="A0A6A5UHU5"/>
<dbReference type="OrthoDB" id="9997739at2759"/>
<keyword evidence="1" id="KW-1133">Transmembrane helix</keyword>
<evidence type="ECO:0000313" key="2">
    <source>
        <dbReference type="EMBL" id="KAF1964491.1"/>
    </source>
</evidence>